<keyword evidence="1" id="KW-0472">Membrane</keyword>
<evidence type="ECO:0000313" key="2">
    <source>
        <dbReference type="EMBL" id="SHI97232.1"/>
    </source>
</evidence>
<sequence length="378" mass="44658">MKNKRNNIGLILICFIMFSLISASISFYIVRGKQNQKERLEEKLTAGIVKEEKKLQQEIDISHLFKDIEEVWLESIPGASEAIEVDGEDLVQIMDFFKTAEMEKTTEFNEDDFTYIIHMKSKSIRIYVAEHQIKVEQIQGASQYFEIEDQRMETLHILLEQIYMRRYNASVTFKEADSAYVEARDENRKWIVDKNEIPNLLKVIELLAPLPRDKFIEVPVQYPDYYISITSRERTYGITLINEEILAVDSPDSFSYYQYSPELWEYVSKKMSAKPTEDPKKIASLLRSTKVIVKDAQNEYDFEDQTYYPIEIPRWILKCSLKKVEKLPEEESWAFMMTFTVGREKRDLKVYQDHIIYQDQVYYSSKIAESVRSIFDAQ</sequence>
<dbReference type="OrthoDB" id="1951579at2"/>
<evidence type="ECO:0000256" key="1">
    <source>
        <dbReference type="SAM" id="Phobius"/>
    </source>
</evidence>
<gene>
    <name evidence="2" type="ORF">SAMN02745975_01010</name>
</gene>
<keyword evidence="1" id="KW-0812">Transmembrane</keyword>
<feature type="transmembrane region" description="Helical" evidence="1">
    <location>
        <begin position="7"/>
        <end position="30"/>
    </location>
</feature>
<evidence type="ECO:0000313" key="3">
    <source>
        <dbReference type="Proteomes" id="UP000184536"/>
    </source>
</evidence>
<reference evidence="3" key="1">
    <citation type="submission" date="2016-11" db="EMBL/GenBank/DDBJ databases">
        <authorList>
            <person name="Varghese N."/>
            <person name="Submissions S."/>
        </authorList>
    </citation>
    <scope>NUCLEOTIDE SEQUENCE [LARGE SCALE GENOMIC DNA]</scope>
    <source>
        <strain evidence="3">DSM 17957</strain>
    </source>
</reference>
<accession>A0A1M6FI05</accession>
<name>A0A1M6FI05_9FIRM</name>
<organism evidence="2 3">
    <name type="scientific">Geosporobacter subterraneus DSM 17957</name>
    <dbReference type="NCBI Taxonomy" id="1121919"/>
    <lineage>
        <taxon>Bacteria</taxon>
        <taxon>Bacillati</taxon>
        <taxon>Bacillota</taxon>
        <taxon>Clostridia</taxon>
        <taxon>Peptostreptococcales</taxon>
        <taxon>Thermotaleaceae</taxon>
        <taxon>Geosporobacter</taxon>
    </lineage>
</organism>
<protein>
    <recommendedName>
        <fullName evidence="4">DUF4340 domain-containing protein</fullName>
    </recommendedName>
</protein>
<dbReference type="EMBL" id="FQZV01000011">
    <property type="protein sequence ID" value="SHI97232.1"/>
    <property type="molecule type" value="Genomic_DNA"/>
</dbReference>
<proteinExistence type="predicted"/>
<dbReference type="AlphaFoldDB" id="A0A1M6FI05"/>
<keyword evidence="3" id="KW-1185">Reference proteome</keyword>
<dbReference type="Proteomes" id="UP000184536">
    <property type="component" value="Unassembled WGS sequence"/>
</dbReference>
<dbReference type="RefSeq" id="WP_110940272.1">
    <property type="nucleotide sequence ID" value="NZ_FQZV01000011.1"/>
</dbReference>
<evidence type="ECO:0008006" key="4">
    <source>
        <dbReference type="Google" id="ProtNLM"/>
    </source>
</evidence>
<keyword evidence="1" id="KW-1133">Transmembrane helix</keyword>